<dbReference type="InterPro" id="IPR019554">
    <property type="entry name" value="Soluble_ligand-bd"/>
</dbReference>
<accession>A0A951PNH0</accession>
<feature type="domain" description="SLBB" evidence="17">
    <location>
        <begin position="133"/>
        <end position="226"/>
    </location>
</feature>
<reference evidence="18" key="2">
    <citation type="journal article" date="2022" name="Microbiol. Resour. Announc.">
        <title>Metagenome Sequencing to Explore Phylogenomics of Terrestrial Cyanobacteria.</title>
        <authorList>
            <person name="Ward R.D."/>
            <person name="Stajich J.E."/>
            <person name="Johansen J.R."/>
            <person name="Huntemann M."/>
            <person name="Clum A."/>
            <person name="Foster B."/>
            <person name="Foster B."/>
            <person name="Roux S."/>
            <person name="Palaniappan K."/>
            <person name="Varghese N."/>
            <person name="Mukherjee S."/>
            <person name="Reddy T.B.K."/>
            <person name="Daum C."/>
            <person name="Copeland A."/>
            <person name="Chen I.A."/>
            <person name="Ivanova N.N."/>
            <person name="Kyrpides N.C."/>
            <person name="Shapiro N."/>
            <person name="Eloe-Fadrosh E.A."/>
            <person name="Pietrasiak N."/>
        </authorList>
    </citation>
    <scope>NUCLEOTIDE SEQUENCE</scope>
    <source>
        <strain evidence="18">CPER-KK1</strain>
    </source>
</reference>
<keyword evidence="10" id="KW-0626">Porin</keyword>
<evidence type="ECO:0000256" key="13">
    <source>
        <dbReference type="ARBA" id="ARBA00023237"/>
    </source>
</evidence>
<dbReference type="GO" id="GO:0046930">
    <property type="term" value="C:pore complex"/>
    <property type="evidence" value="ECO:0007669"/>
    <property type="project" value="UniProtKB-KW"/>
</dbReference>
<dbReference type="Pfam" id="PF10531">
    <property type="entry name" value="SLBB"/>
    <property type="match status" value="1"/>
</dbReference>
<dbReference type="GO" id="GO:0009279">
    <property type="term" value="C:cell outer membrane"/>
    <property type="evidence" value="ECO:0007669"/>
    <property type="project" value="UniProtKB-SubCell"/>
</dbReference>
<evidence type="ECO:0000256" key="6">
    <source>
        <dbReference type="ARBA" id="ARBA00022692"/>
    </source>
</evidence>
<dbReference type="Pfam" id="PF02563">
    <property type="entry name" value="Poly_export"/>
    <property type="match status" value="1"/>
</dbReference>
<evidence type="ECO:0000256" key="8">
    <source>
        <dbReference type="ARBA" id="ARBA00023047"/>
    </source>
</evidence>
<feature type="domain" description="Soluble ligand binding" evidence="16">
    <location>
        <begin position="375"/>
        <end position="428"/>
    </location>
</feature>
<dbReference type="Gene3D" id="3.10.560.10">
    <property type="entry name" value="Outer membrane lipoprotein wza domain like"/>
    <property type="match status" value="3"/>
</dbReference>
<organism evidence="18 19">
    <name type="scientific">Symplocastrum torsivum CPER-KK1</name>
    <dbReference type="NCBI Taxonomy" id="450513"/>
    <lineage>
        <taxon>Bacteria</taxon>
        <taxon>Bacillati</taxon>
        <taxon>Cyanobacteriota</taxon>
        <taxon>Cyanophyceae</taxon>
        <taxon>Oscillatoriophycideae</taxon>
        <taxon>Oscillatoriales</taxon>
        <taxon>Microcoleaceae</taxon>
        <taxon>Symplocastrum</taxon>
    </lineage>
</organism>
<dbReference type="InterPro" id="IPR003715">
    <property type="entry name" value="Poly_export_N"/>
</dbReference>
<comment type="subcellular location">
    <subcellularLocation>
        <location evidence="1">Cell outer membrane</location>
        <topology evidence="1">Multi-pass membrane protein</topology>
    </subcellularLocation>
</comment>
<dbReference type="GO" id="GO:0015159">
    <property type="term" value="F:polysaccharide transmembrane transporter activity"/>
    <property type="evidence" value="ECO:0007669"/>
    <property type="project" value="InterPro"/>
</dbReference>
<evidence type="ECO:0000259" key="17">
    <source>
        <dbReference type="Pfam" id="PF22461"/>
    </source>
</evidence>
<protein>
    <submittedName>
        <fullName evidence="18">SLBB domain-containing protein</fullName>
    </submittedName>
</protein>
<gene>
    <name evidence="18" type="ORF">KME25_20970</name>
</gene>
<evidence type="ECO:0000313" key="18">
    <source>
        <dbReference type="EMBL" id="MBW4546891.1"/>
    </source>
</evidence>
<evidence type="ECO:0000256" key="10">
    <source>
        <dbReference type="ARBA" id="ARBA00023114"/>
    </source>
</evidence>
<evidence type="ECO:0000256" key="7">
    <source>
        <dbReference type="ARBA" id="ARBA00022729"/>
    </source>
</evidence>
<reference evidence="18" key="1">
    <citation type="submission" date="2021-05" db="EMBL/GenBank/DDBJ databases">
        <authorList>
            <person name="Pietrasiak N."/>
            <person name="Ward R."/>
            <person name="Stajich J.E."/>
            <person name="Kurbessoian T."/>
        </authorList>
    </citation>
    <scope>NUCLEOTIDE SEQUENCE</scope>
    <source>
        <strain evidence="18">CPER-KK1</strain>
    </source>
</reference>
<dbReference type="Gene3D" id="3.30.1950.10">
    <property type="entry name" value="wza like domain"/>
    <property type="match status" value="1"/>
</dbReference>
<dbReference type="InterPro" id="IPR054765">
    <property type="entry name" value="SLBB_dom"/>
</dbReference>
<dbReference type="AlphaFoldDB" id="A0A951PNH0"/>
<keyword evidence="3" id="KW-0813">Transport</keyword>
<comment type="caution">
    <text evidence="18">The sequence shown here is derived from an EMBL/GenBank/DDBJ whole genome shotgun (WGS) entry which is preliminary data.</text>
</comment>
<evidence type="ECO:0000256" key="1">
    <source>
        <dbReference type="ARBA" id="ARBA00004571"/>
    </source>
</evidence>
<evidence type="ECO:0000259" key="16">
    <source>
        <dbReference type="Pfam" id="PF10531"/>
    </source>
</evidence>
<dbReference type="Pfam" id="PF22461">
    <property type="entry name" value="SLBB_2"/>
    <property type="match status" value="1"/>
</dbReference>
<dbReference type="EMBL" id="JAHHIF010000031">
    <property type="protein sequence ID" value="MBW4546891.1"/>
    <property type="molecule type" value="Genomic_DNA"/>
</dbReference>
<evidence type="ECO:0000256" key="14">
    <source>
        <dbReference type="ARBA" id="ARBA00023288"/>
    </source>
</evidence>
<evidence type="ECO:0000256" key="3">
    <source>
        <dbReference type="ARBA" id="ARBA00022448"/>
    </source>
</evidence>
<dbReference type="InterPro" id="IPR049712">
    <property type="entry name" value="Poly_export"/>
</dbReference>
<name>A0A951PNH0_9CYAN</name>
<evidence type="ECO:0000256" key="11">
    <source>
        <dbReference type="ARBA" id="ARBA00023136"/>
    </source>
</evidence>
<dbReference type="GO" id="GO:0015288">
    <property type="term" value="F:porin activity"/>
    <property type="evidence" value="ECO:0007669"/>
    <property type="project" value="UniProtKB-KW"/>
</dbReference>
<keyword evidence="5" id="KW-0762">Sugar transport</keyword>
<evidence type="ECO:0000256" key="5">
    <source>
        <dbReference type="ARBA" id="ARBA00022597"/>
    </source>
</evidence>
<dbReference type="Proteomes" id="UP000753908">
    <property type="component" value="Unassembled WGS sequence"/>
</dbReference>
<feature type="domain" description="Polysaccharide export protein N-terminal" evidence="15">
    <location>
        <begin position="53"/>
        <end position="126"/>
    </location>
</feature>
<keyword evidence="4" id="KW-1134">Transmembrane beta strand</keyword>
<keyword evidence="13" id="KW-0998">Cell outer membrane</keyword>
<evidence type="ECO:0000313" key="19">
    <source>
        <dbReference type="Proteomes" id="UP000753908"/>
    </source>
</evidence>
<proteinExistence type="inferred from homology"/>
<keyword evidence="6" id="KW-0812">Transmembrane</keyword>
<keyword evidence="9" id="KW-0406">Ion transport</keyword>
<evidence type="ECO:0000256" key="2">
    <source>
        <dbReference type="ARBA" id="ARBA00009450"/>
    </source>
</evidence>
<keyword evidence="7" id="KW-0732">Signal</keyword>
<evidence type="ECO:0000256" key="12">
    <source>
        <dbReference type="ARBA" id="ARBA00023139"/>
    </source>
</evidence>
<keyword evidence="8" id="KW-0625">Polysaccharide transport</keyword>
<keyword evidence="11" id="KW-0472">Membrane</keyword>
<sequence length="506" mass="54060">MHTGFFEAMTQPVAGLTLLVFMAASCPLPAIAQLPTLQQGQIPTRLNNSVGQPQTAYVIGGGDRLFIDVFQVTQYSGEYQVPIDGVLYLPLIGGISVQNLTLEQATNVISSAYAAFLKRPIITVRLLSPRPLNVFVAGEVNRPGSFTINLTGGAGDNPGVQYPTLTEAIQQAGGITLAADISQVQVQRRQSGNRADQVFTVNFQQLLQTGDRTQDLTLRDGDTIFIPTLNTVNLQDTRQLATVSFAADLDKPRTVAVVGEVKRPGSYILVGTATQNNNSTGITGGLPTVTTAIQQAEGILPEADIRRVEIRRLTKTGGEQIISVNLWELLQTGDISQDAILQEGDTVVVPKATEVTPAEAVEVATARFSPATINVSVVGEVAEPGTIQVPPNTTLNQALLTAGGFRGSRARRSTVELIRLNPDGTVIREDVPINFAQNVNEQTNPILRENDIIVVGRSSSTRFTDTLGLLLNPAGSVLAALSIPDRIAGLLELLGIIDRDDDDDDD</sequence>
<keyword evidence="14" id="KW-0449">Lipoprotein</keyword>
<evidence type="ECO:0000256" key="4">
    <source>
        <dbReference type="ARBA" id="ARBA00022452"/>
    </source>
</evidence>
<evidence type="ECO:0000259" key="15">
    <source>
        <dbReference type="Pfam" id="PF02563"/>
    </source>
</evidence>
<dbReference type="PANTHER" id="PTHR33619">
    <property type="entry name" value="POLYSACCHARIDE EXPORT PROTEIN GFCE-RELATED"/>
    <property type="match status" value="1"/>
</dbReference>
<keyword evidence="12" id="KW-0564">Palmitate</keyword>
<dbReference type="PANTHER" id="PTHR33619:SF3">
    <property type="entry name" value="POLYSACCHARIDE EXPORT PROTEIN GFCE-RELATED"/>
    <property type="match status" value="1"/>
</dbReference>
<comment type="similarity">
    <text evidence="2">Belongs to the BexD/CtrA/VexA family.</text>
</comment>
<evidence type="ECO:0000256" key="9">
    <source>
        <dbReference type="ARBA" id="ARBA00023065"/>
    </source>
</evidence>
<dbReference type="GO" id="GO:0006811">
    <property type="term" value="P:monoatomic ion transport"/>
    <property type="evidence" value="ECO:0007669"/>
    <property type="project" value="UniProtKB-KW"/>
</dbReference>